<dbReference type="SMART" id="SM00965">
    <property type="entry name" value="STN"/>
    <property type="match status" value="1"/>
</dbReference>
<accession>A0A8J2UDG8</accession>
<dbReference type="Gene3D" id="2.170.130.10">
    <property type="entry name" value="TonB-dependent receptor, plug domain"/>
    <property type="match status" value="1"/>
</dbReference>
<evidence type="ECO:0000259" key="13">
    <source>
        <dbReference type="SMART" id="SM00965"/>
    </source>
</evidence>
<dbReference type="RefSeq" id="WP_188932514.1">
    <property type="nucleotide sequence ID" value="NZ_BMJC01000003.1"/>
</dbReference>
<dbReference type="NCBIfam" id="TIGR04057">
    <property type="entry name" value="SusC_RagA_signa"/>
    <property type="match status" value="1"/>
</dbReference>
<keyword evidence="3 11" id="KW-1134">Transmembrane beta strand</keyword>
<dbReference type="InterPro" id="IPR039426">
    <property type="entry name" value="TonB-dep_rcpt-like"/>
</dbReference>
<dbReference type="InterPro" id="IPR011662">
    <property type="entry name" value="Secretin/TonB_short_N"/>
</dbReference>
<keyword evidence="2 11" id="KW-0813">Transport</keyword>
<dbReference type="SUPFAM" id="SSF49464">
    <property type="entry name" value="Carboxypeptidase regulatory domain-like"/>
    <property type="match status" value="1"/>
</dbReference>
<dbReference type="Proteomes" id="UP000607559">
    <property type="component" value="Unassembled WGS sequence"/>
</dbReference>
<dbReference type="NCBIfam" id="TIGR04056">
    <property type="entry name" value="OMP_RagA_SusC"/>
    <property type="match status" value="1"/>
</dbReference>
<dbReference type="GO" id="GO:0009279">
    <property type="term" value="C:cell outer membrane"/>
    <property type="evidence" value="ECO:0007669"/>
    <property type="project" value="UniProtKB-SubCell"/>
</dbReference>
<dbReference type="Gene3D" id="2.60.40.1120">
    <property type="entry name" value="Carboxypeptidase-like, regulatory domain"/>
    <property type="match status" value="1"/>
</dbReference>
<gene>
    <name evidence="14" type="ORF">GCM10011511_27190</name>
</gene>
<dbReference type="AlphaFoldDB" id="A0A8J2UDG8"/>
<proteinExistence type="inferred from homology"/>
<evidence type="ECO:0000256" key="8">
    <source>
        <dbReference type="ARBA" id="ARBA00023077"/>
    </source>
</evidence>
<evidence type="ECO:0000256" key="12">
    <source>
        <dbReference type="RuleBase" id="RU003357"/>
    </source>
</evidence>
<dbReference type="PANTHER" id="PTHR32552:SF81">
    <property type="entry name" value="TONB-DEPENDENT OUTER MEMBRANE RECEPTOR"/>
    <property type="match status" value="1"/>
</dbReference>
<evidence type="ECO:0000256" key="11">
    <source>
        <dbReference type="PROSITE-ProRule" id="PRU01360"/>
    </source>
</evidence>
<keyword evidence="7" id="KW-0406">Ion transport</keyword>
<dbReference type="SUPFAM" id="SSF56935">
    <property type="entry name" value="Porins"/>
    <property type="match status" value="1"/>
</dbReference>
<keyword evidence="9 11" id="KW-0472">Membrane</keyword>
<feature type="domain" description="Secretin/TonB short N-terminal" evidence="13">
    <location>
        <begin position="46"/>
        <end position="97"/>
    </location>
</feature>
<dbReference type="Pfam" id="PF13620">
    <property type="entry name" value="CarboxypepD_reg"/>
    <property type="match status" value="1"/>
</dbReference>
<dbReference type="GO" id="GO:0006826">
    <property type="term" value="P:iron ion transport"/>
    <property type="evidence" value="ECO:0007669"/>
    <property type="project" value="UniProtKB-KW"/>
</dbReference>
<dbReference type="InterPro" id="IPR037066">
    <property type="entry name" value="Plug_dom_sf"/>
</dbReference>
<dbReference type="Gene3D" id="3.55.50.30">
    <property type="match status" value="1"/>
</dbReference>
<dbReference type="Pfam" id="PF07715">
    <property type="entry name" value="Plug"/>
    <property type="match status" value="1"/>
</dbReference>
<evidence type="ECO:0000256" key="5">
    <source>
        <dbReference type="ARBA" id="ARBA00022692"/>
    </source>
</evidence>
<comment type="caution">
    <text evidence="14">The sequence shown here is derived from an EMBL/GenBank/DDBJ whole genome shotgun (WGS) entry which is preliminary data.</text>
</comment>
<evidence type="ECO:0000256" key="1">
    <source>
        <dbReference type="ARBA" id="ARBA00004571"/>
    </source>
</evidence>
<dbReference type="EMBL" id="BMJC01000003">
    <property type="protein sequence ID" value="GGB02480.1"/>
    <property type="molecule type" value="Genomic_DNA"/>
</dbReference>
<dbReference type="InterPro" id="IPR023996">
    <property type="entry name" value="TonB-dep_OMP_SusC/RagA"/>
</dbReference>
<keyword evidence="5 11" id="KW-0812">Transmembrane</keyword>
<evidence type="ECO:0000256" key="10">
    <source>
        <dbReference type="ARBA" id="ARBA00023237"/>
    </source>
</evidence>
<name>A0A8J2UDG8_9BACT</name>
<keyword evidence="6" id="KW-0408">Iron</keyword>
<dbReference type="PROSITE" id="PS52016">
    <property type="entry name" value="TONB_DEPENDENT_REC_3"/>
    <property type="match status" value="1"/>
</dbReference>
<keyword evidence="8 12" id="KW-0798">TonB box</keyword>
<evidence type="ECO:0000313" key="14">
    <source>
        <dbReference type="EMBL" id="GGB02480.1"/>
    </source>
</evidence>
<dbReference type="InterPro" id="IPR008969">
    <property type="entry name" value="CarboxyPept-like_regulatory"/>
</dbReference>
<dbReference type="Pfam" id="PF07660">
    <property type="entry name" value="STN"/>
    <property type="match status" value="1"/>
</dbReference>
<evidence type="ECO:0000256" key="9">
    <source>
        <dbReference type="ARBA" id="ARBA00023136"/>
    </source>
</evidence>
<evidence type="ECO:0000256" key="6">
    <source>
        <dbReference type="ARBA" id="ARBA00023004"/>
    </source>
</evidence>
<evidence type="ECO:0000313" key="15">
    <source>
        <dbReference type="Proteomes" id="UP000607559"/>
    </source>
</evidence>
<comment type="subcellular location">
    <subcellularLocation>
        <location evidence="1 11">Cell outer membrane</location>
        <topology evidence="1 11">Multi-pass membrane protein</topology>
    </subcellularLocation>
</comment>
<evidence type="ECO:0000256" key="4">
    <source>
        <dbReference type="ARBA" id="ARBA00022496"/>
    </source>
</evidence>
<dbReference type="PANTHER" id="PTHR32552">
    <property type="entry name" value="FERRICHROME IRON RECEPTOR-RELATED"/>
    <property type="match status" value="1"/>
</dbReference>
<dbReference type="InterPro" id="IPR012910">
    <property type="entry name" value="Plug_dom"/>
</dbReference>
<organism evidence="14 15">
    <name type="scientific">Puia dinghuensis</name>
    <dbReference type="NCBI Taxonomy" id="1792502"/>
    <lineage>
        <taxon>Bacteria</taxon>
        <taxon>Pseudomonadati</taxon>
        <taxon>Bacteroidota</taxon>
        <taxon>Chitinophagia</taxon>
        <taxon>Chitinophagales</taxon>
        <taxon>Chitinophagaceae</taxon>
        <taxon>Puia</taxon>
    </lineage>
</organism>
<evidence type="ECO:0000256" key="7">
    <source>
        <dbReference type="ARBA" id="ARBA00023065"/>
    </source>
</evidence>
<dbReference type="InterPro" id="IPR036942">
    <property type="entry name" value="Beta-barrel_TonB_sf"/>
</dbReference>
<dbReference type="Pfam" id="PF00593">
    <property type="entry name" value="TonB_dep_Rec_b-barrel"/>
    <property type="match status" value="1"/>
</dbReference>
<evidence type="ECO:0000256" key="3">
    <source>
        <dbReference type="ARBA" id="ARBA00022452"/>
    </source>
</evidence>
<keyword evidence="15" id="KW-1185">Reference proteome</keyword>
<keyword evidence="10 11" id="KW-0998">Cell outer membrane</keyword>
<keyword evidence="4" id="KW-0410">Iron transport</keyword>
<reference evidence="14" key="2">
    <citation type="submission" date="2020-09" db="EMBL/GenBank/DDBJ databases">
        <authorList>
            <person name="Sun Q."/>
            <person name="Zhou Y."/>
        </authorList>
    </citation>
    <scope>NUCLEOTIDE SEQUENCE</scope>
    <source>
        <strain evidence="14">CGMCC 1.15448</strain>
    </source>
</reference>
<dbReference type="InterPro" id="IPR023997">
    <property type="entry name" value="TonB-dep_OMP_SusC/RagA_CS"/>
</dbReference>
<comment type="similarity">
    <text evidence="11 12">Belongs to the TonB-dependent receptor family.</text>
</comment>
<protein>
    <submittedName>
        <fullName evidence="14">SusC/RagA family TonB-linked outer membrane protein</fullName>
    </submittedName>
</protein>
<evidence type="ECO:0000256" key="2">
    <source>
        <dbReference type="ARBA" id="ARBA00022448"/>
    </source>
</evidence>
<sequence length="1116" mass="121298">MKLTAIFLFVTCLEVSARSNAQAVTISLRNASLERVFKEVKKQTGYSFVYTRELIQQTGSVTVDIKNASLQQVLDQVLAGQPLTYSIQDRFIIIKPKTTAPPPKLIDTARPGENVSKIKLQGRVVEVTGEPLAGASIILRQPGKTIFVAGTTDANGGFRIINIADGTYILEVTFIGYEKVTREIKLTDKPQVLWLPMKKATDALDAIQTMAYSKTTMRFNTGDITTVTSEEIARNPVPNVLQSLQGRVPGMLITETSGKPNSSFQVQVRSLNTLSGGVSNAPIVLANGGQPLYIVDGVEYPANGFLPMANFYGYPNAEIYGNALNYVDPSLIESVNILKGADATSIYGSRGAFGVFLITTKKAKAGKPSVTINAVQGFSTLGVSPKLLNLQDYLALRHNAFANDGKQPQSYDYDVNGTWDTTKSTDWKKFFMGGHAPTTRINATYSGGSANSSFLLGANYSSIGNIERAKGSVRQGGMNFSLNTATNDRKITMALSGSYSTNLDNTVPVDFSGPYGLTQAPNAPSPYLPNGKLNWQNGTNPAAALNGLYNNQTDNFLANTSLTYSPLPGLSFTAAGGFSLLSAKEFQGQPSSMFNPATFTPSQTHSVLNFYRYRTLSADPRAEFLHTWGKARLDVIAGVSLKDQLQTQTAVVGSNFASDELLLDPTSAPSANGYSVYRVKPQKYIGAFTVINFRWADKYILALNGRRDGSSVFGANHQFGNFGSVAGAWILSEEPWFKGLRKVVDFFKLKASYGLVGGSALQPYQYISTYGYGNNAYEGGLGLFPQNLANADLHWETNRNFEAGVNIDLFKGRINIDATYYSDNVGDQITSQGLASITGFSSYFTNTSATIRSYGAEFAVTGKIIQNQNFSWTTKINATIPRTKLLSFPGLGTLVNNYNFIIGKPITGLRVVKFAGVDPATGVYNFYNAAGVKGEYTFLSPTPLSFSDRTAFIDRAPKWYGGILNSFSYKNFSLDFLVSVTKRTGPSYEAYQSFGLGAYNTNVPADIANERWMKPGDVAKVAKASNSINAFIDQNNFINSTGAYSDATYARLQNLSLGYRLPVRVVQKMHLTLLQVYVAGQNLLTVSKYKGLDPENMTSSHMPPLRVYTGGINVGF</sequence>
<dbReference type="InterPro" id="IPR000531">
    <property type="entry name" value="Beta-barrel_TonB"/>
</dbReference>
<dbReference type="Gene3D" id="2.40.170.20">
    <property type="entry name" value="TonB-dependent receptor, beta-barrel domain"/>
    <property type="match status" value="1"/>
</dbReference>
<reference evidence="14" key="1">
    <citation type="journal article" date="2014" name="Int. J. Syst. Evol. Microbiol.">
        <title>Complete genome sequence of Corynebacterium casei LMG S-19264T (=DSM 44701T), isolated from a smear-ripened cheese.</title>
        <authorList>
            <consortium name="US DOE Joint Genome Institute (JGI-PGF)"/>
            <person name="Walter F."/>
            <person name="Albersmeier A."/>
            <person name="Kalinowski J."/>
            <person name="Ruckert C."/>
        </authorList>
    </citation>
    <scope>NUCLEOTIDE SEQUENCE</scope>
    <source>
        <strain evidence="14">CGMCC 1.15448</strain>
    </source>
</reference>